<dbReference type="PROSITE" id="PS51257">
    <property type="entry name" value="PROKAR_LIPOPROTEIN"/>
    <property type="match status" value="1"/>
</dbReference>
<dbReference type="AlphaFoldDB" id="A0A0G1BCE2"/>
<evidence type="ECO:0000313" key="4">
    <source>
        <dbReference type="Proteomes" id="UP000033867"/>
    </source>
</evidence>
<keyword evidence="2" id="KW-0732">Signal</keyword>
<proteinExistence type="predicted"/>
<gene>
    <name evidence="3" type="ORF">UV42_C0039G0005</name>
</gene>
<comment type="caution">
    <text evidence="3">The sequence shown here is derived from an EMBL/GenBank/DDBJ whole genome shotgun (WGS) entry which is preliminary data.</text>
</comment>
<accession>A0A0G1BCE2</accession>
<evidence type="ECO:0000256" key="2">
    <source>
        <dbReference type="SAM" id="SignalP"/>
    </source>
</evidence>
<evidence type="ECO:0000313" key="3">
    <source>
        <dbReference type="EMBL" id="KKS70967.1"/>
    </source>
</evidence>
<feature type="chain" id="PRO_5002536091" description="PsbP C-terminal domain-containing protein" evidence="2">
    <location>
        <begin position="23"/>
        <end position="198"/>
    </location>
</feature>
<name>A0A0G1BCE2_9BACT</name>
<sequence>MQKFHIGSLSALLITATILTGAGCTAETSVGTVVELTPTTEFSSTGNTEEGVPYSFQGTVPQDWTEHEDKDPRVLGQIYSPTTAEDPFQENINVARFDFAPGEKEMTFDEFSAVALQGIETYKGYKLVSQTKREVSGYQAITISFQTTEYLDGSVMQLEQTFLRTEKEGYVITFTGTPEGALQYEKVYTDFLDSMIIE</sequence>
<dbReference type="Gene3D" id="3.40.1000.10">
    <property type="entry name" value="Mog1/PsbP, alpha/beta/alpha sandwich"/>
    <property type="match status" value="1"/>
</dbReference>
<evidence type="ECO:0008006" key="5">
    <source>
        <dbReference type="Google" id="ProtNLM"/>
    </source>
</evidence>
<reference evidence="3 4" key="1">
    <citation type="journal article" date="2015" name="Nature">
        <title>rRNA introns, odd ribosomes, and small enigmatic genomes across a large radiation of phyla.</title>
        <authorList>
            <person name="Brown C.T."/>
            <person name="Hug L.A."/>
            <person name="Thomas B.C."/>
            <person name="Sharon I."/>
            <person name="Castelle C.J."/>
            <person name="Singh A."/>
            <person name="Wilkins M.J."/>
            <person name="Williams K.H."/>
            <person name="Banfield J.F."/>
        </authorList>
    </citation>
    <scope>NUCLEOTIDE SEQUENCE [LARGE SCALE GENOMIC DNA]</scope>
</reference>
<organism evidence="3 4">
    <name type="scientific">Candidatus Magasanikbacteria bacterium GW2011_GWE2_42_7</name>
    <dbReference type="NCBI Taxonomy" id="1619052"/>
    <lineage>
        <taxon>Bacteria</taxon>
        <taxon>Candidatus Magasanikiibacteriota</taxon>
    </lineage>
</organism>
<protein>
    <recommendedName>
        <fullName evidence="5">PsbP C-terminal domain-containing protein</fullName>
    </recommendedName>
</protein>
<feature type="region of interest" description="Disordered" evidence="1">
    <location>
        <begin position="40"/>
        <end position="69"/>
    </location>
</feature>
<evidence type="ECO:0000256" key="1">
    <source>
        <dbReference type="SAM" id="MobiDB-lite"/>
    </source>
</evidence>
<feature type="signal peptide" evidence="2">
    <location>
        <begin position="1"/>
        <end position="22"/>
    </location>
</feature>
<dbReference type="Proteomes" id="UP000033867">
    <property type="component" value="Unassembled WGS sequence"/>
</dbReference>
<dbReference type="EMBL" id="LCEK01000039">
    <property type="protein sequence ID" value="KKS70967.1"/>
    <property type="molecule type" value="Genomic_DNA"/>
</dbReference>